<reference evidence="5" key="2">
    <citation type="submission" date="2022-10" db="EMBL/GenBank/DDBJ databases">
        <authorList>
            <consortium name="ENA_rothamsted_submissions"/>
            <consortium name="culmorum"/>
            <person name="King R."/>
        </authorList>
    </citation>
    <scope>NUCLEOTIDE SEQUENCE</scope>
</reference>
<evidence type="ECO:0000256" key="3">
    <source>
        <dbReference type="SAM" id="MobiDB-lite"/>
    </source>
</evidence>
<keyword evidence="6" id="KW-1185">Reference proteome</keyword>
<organism evidence="5 6">
    <name type="scientific">Chironomus riparius</name>
    <dbReference type="NCBI Taxonomy" id="315576"/>
    <lineage>
        <taxon>Eukaryota</taxon>
        <taxon>Metazoa</taxon>
        <taxon>Ecdysozoa</taxon>
        <taxon>Arthropoda</taxon>
        <taxon>Hexapoda</taxon>
        <taxon>Insecta</taxon>
        <taxon>Pterygota</taxon>
        <taxon>Neoptera</taxon>
        <taxon>Endopterygota</taxon>
        <taxon>Diptera</taxon>
        <taxon>Nematocera</taxon>
        <taxon>Chironomoidea</taxon>
        <taxon>Chironomidae</taxon>
        <taxon>Chironominae</taxon>
        <taxon>Chironomus</taxon>
    </lineage>
</organism>
<dbReference type="Pfam" id="PF26116">
    <property type="entry name" value="FAM13A"/>
    <property type="match status" value="1"/>
</dbReference>
<accession>A0A9N9WKV7</accession>
<feature type="compositionally biased region" description="Low complexity" evidence="3">
    <location>
        <begin position="581"/>
        <end position="590"/>
    </location>
</feature>
<gene>
    <name evidence="5" type="ORF">CHIRRI_LOCUS2428</name>
</gene>
<feature type="compositionally biased region" description="Basic residues" evidence="3">
    <location>
        <begin position="219"/>
        <end position="229"/>
    </location>
</feature>
<sequence>MKILTKIYGSLVPFGSLCGMRRPSTEQNEDDLNRLTASASVRSSESVNSTQTVIKAINNNHTNDNNNNSKNNSSNYLPNIIIASTEYQQQCRKRKDRQDSISSITQDRKVVRSSSEEHVPSCQDQNDAIRRVSSHEDFNNPLPLQEHNSNTENKDIRVISEHSIIVDEEIKIESYSKNNSTDSSSTTVATSVNLSPINTNELTDENERRRNSERFLKTSGKKSPRRSRKSPSPTLVKEGEEMCRSEEAKENSKIVVDDDNFIENENEKKLPNSPVISKPLYPWESLEDKPIVCPRFAENTFDHVHHSISKFVKQDHDLVKYNSTIDDDDDVVVPRYHHIDFSEKKHYRHDNFLNIENIKTHQKSHSPIFQTPDERIRQINKRLTSLKKKISAYEESFETNYGYRPSHADKSNDKNIKNYIAEIHKLRKEKSQIKSDPMTAMGYKNKFDDSIPVEKKMVKVKDSLQDIEKKLEDRRIEENRSSRLEDMTPDQLIEEKQSVQRALLYFESLFGRPGTSEERDAARPLYDRYRFLKRLVNRNNSISSGIPELPTILENEALALSGIVTPSTDFSPPSVHSAIQSPSDSSTSTSLEAGQALISSTSVTTTFQENFQLHSMSIKELYSHFDTVREEKKQLRRTIKEFEHNFEEVNGRKLLKSDRLLMDDTYILYKEKKAKLRLLDALVKKQMSV</sequence>
<keyword evidence="2" id="KW-0175">Coiled coil</keyword>
<dbReference type="PANTHER" id="PTHR15904">
    <property type="entry name" value="FAM13"/>
    <property type="match status" value="1"/>
</dbReference>
<dbReference type="InterPro" id="IPR059029">
    <property type="entry name" value="FAM13A_dom"/>
</dbReference>
<dbReference type="InterPro" id="IPR039102">
    <property type="entry name" value="FAM13"/>
</dbReference>
<evidence type="ECO:0000256" key="2">
    <source>
        <dbReference type="SAM" id="Coils"/>
    </source>
</evidence>
<evidence type="ECO:0000313" key="6">
    <source>
        <dbReference type="Proteomes" id="UP001153620"/>
    </source>
</evidence>
<feature type="coiled-coil region" evidence="2">
    <location>
        <begin position="376"/>
        <end position="436"/>
    </location>
</feature>
<feature type="domain" description="FAM13A-like" evidence="4">
    <location>
        <begin position="618"/>
        <end position="686"/>
    </location>
</feature>
<dbReference type="Proteomes" id="UP001153620">
    <property type="component" value="Chromosome 1"/>
</dbReference>
<feature type="region of interest" description="Disordered" evidence="3">
    <location>
        <begin position="93"/>
        <end position="125"/>
    </location>
</feature>
<evidence type="ECO:0000256" key="1">
    <source>
        <dbReference type="ARBA" id="ARBA00007549"/>
    </source>
</evidence>
<feature type="compositionally biased region" description="Basic and acidic residues" evidence="3">
    <location>
        <begin position="237"/>
        <end position="250"/>
    </location>
</feature>
<dbReference type="EMBL" id="OU895877">
    <property type="protein sequence ID" value="CAG9799461.1"/>
    <property type="molecule type" value="Genomic_DNA"/>
</dbReference>
<protein>
    <recommendedName>
        <fullName evidence="4">FAM13A-like domain-containing protein</fullName>
    </recommendedName>
</protein>
<dbReference type="PANTHER" id="PTHR15904:SF17">
    <property type="entry name" value="RHO-GAP DOMAIN-CONTAINING PROTEIN"/>
    <property type="match status" value="1"/>
</dbReference>
<feature type="compositionally biased region" description="Basic and acidic residues" evidence="3">
    <location>
        <begin position="205"/>
        <end position="216"/>
    </location>
</feature>
<feature type="compositionally biased region" description="Basic and acidic residues" evidence="3">
    <location>
        <begin position="106"/>
        <end position="119"/>
    </location>
</feature>
<dbReference type="AlphaFoldDB" id="A0A9N9WKV7"/>
<feature type="region of interest" description="Disordered" evidence="3">
    <location>
        <begin position="571"/>
        <end position="592"/>
    </location>
</feature>
<feature type="compositionally biased region" description="Low complexity" evidence="3">
    <location>
        <begin position="176"/>
        <end position="195"/>
    </location>
</feature>
<evidence type="ECO:0000313" key="5">
    <source>
        <dbReference type="EMBL" id="CAG9799461.1"/>
    </source>
</evidence>
<dbReference type="OrthoDB" id="185175at2759"/>
<evidence type="ECO:0000259" key="4">
    <source>
        <dbReference type="Pfam" id="PF26116"/>
    </source>
</evidence>
<comment type="similarity">
    <text evidence="1">Belongs to the FAM13 family.</text>
</comment>
<name>A0A9N9WKV7_9DIPT</name>
<proteinExistence type="inferred from homology"/>
<feature type="coiled-coil region" evidence="2">
    <location>
        <begin position="625"/>
        <end position="652"/>
    </location>
</feature>
<reference evidence="5" key="1">
    <citation type="submission" date="2022-01" db="EMBL/GenBank/DDBJ databases">
        <authorList>
            <person name="King R."/>
        </authorList>
    </citation>
    <scope>NUCLEOTIDE SEQUENCE</scope>
</reference>
<feature type="region of interest" description="Disordered" evidence="3">
    <location>
        <begin position="176"/>
        <end position="250"/>
    </location>
</feature>